<protein>
    <submittedName>
        <fullName evidence="3">Uncharacterized protein</fullName>
    </submittedName>
</protein>
<sequence>MSKYLKIVAVGDHDSKKTELLLKYTSNCNDLQHYNKFLVPQFQNNVYAVVVDRIERVVQFVDAPAEDDYKTLRKEVFENADCILLCYSINSKPTFKNVSKKWVLEVRQHAPLVPIVLVATDTETRNNNAAPISTEQGENLKLLIGAYAFVECSTRHFLGVDDVFIEAIRSTYPH</sequence>
<dbReference type="Pfam" id="PF00071">
    <property type="entry name" value="Ras"/>
    <property type="match status" value="1"/>
</dbReference>
<dbReference type="SMART" id="SM00175">
    <property type="entry name" value="RAB"/>
    <property type="match status" value="1"/>
</dbReference>
<comment type="caution">
    <text evidence="3">The sequence shown here is derived from an EMBL/GenBank/DDBJ whole genome shotgun (WGS) entry which is preliminary data.</text>
</comment>
<dbReference type="GO" id="GO:0022412">
    <property type="term" value="P:cellular process involved in reproduction in multicellular organism"/>
    <property type="evidence" value="ECO:0007669"/>
    <property type="project" value="UniProtKB-ARBA"/>
</dbReference>
<dbReference type="GO" id="GO:0035099">
    <property type="term" value="P:hemocyte migration"/>
    <property type="evidence" value="ECO:0007669"/>
    <property type="project" value="UniProtKB-ARBA"/>
</dbReference>
<evidence type="ECO:0000313" key="3">
    <source>
        <dbReference type="EMBL" id="KAJ3663837.1"/>
    </source>
</evidence>
<organism evidence="3 4">
    <name type="scientific">Zophobas morio</name>
    <dbReference type="NCBI Taxonomy" id="2755281"/>
    <lineage>
        <taxon>Eukaryota</taxon>
        <taxon>Metazoa</taxon>
        <taxon>Ecdysozoa</taxon>
        <taxon>Arthropoda</taxon>
        <taxon>Hexapoda</taxon>
        <taxon>Insecta</taxon>
        <taxon>Pterygota</taxon>
        <taxon>Neoptera</taxon>
        <taxon>Endopterygota</taxon>
        <taxon>Coleoptera</taxon>
        <taxon>Polyphaga</taxon>
        <taxon>Cucujiformia</taxon>
        <taxon>Tenebrionidae</taxon>
        <taxon>Zophobas</taxon>
    </lineage>
</organism>
<dbReference type="GO" id="GO:0007264">
    <property type="term" value="P:small GTPase-mediated signal transduction"/>
    <property type="evidence" value="ECO:0007669"/>
    <property type="project" value="InterPro"/>
</dbReference>
<keyword evidence="1" id="KW-0547">Nucleotide-binding</keyword>
<dbReference type="SUPFAM" id="SSF52540">
    <property type="entry name" value="P-loop containing nucleoside triphosphate hydrolases"/>
    <property type="match status" value="1"/>
</dbReference>
<name>A0AA38J1Q9_9CUCU</name>
<dbReference type="PROSITE" id="PS51419">
    <property type="entry name" value="RAB"/>
    <property type="match status" value="1"/>
</dbReference>
<dbReference type="AlphaFoldDB" id="A0AA38J1Q9"/>
<keyword evidence="4" id="KW-1185">Reference proteome</keyword>
<dbReference type="SMART" id="SM00174">
    <property type="entry name" value="RHO"/>
    <property type="match status" value="1"/>
</dbReference>
<evidence type="ECO:0000256" key="1">
    <source>
        <dbReference type="ARBA" id="ARBA00022741"/>
    </source>
</evidence>
<dbReference type="SMART" id="SM00173">
    <property type="entry name" value="RAS"/>
    <property type="match status" value="1"/>
</dbReference>
<dbReference type="EMBL" id="JALNTZ010000002">
    <property type="protein sequence ID" value="KAJ3663837.1"/>
    <property type="molecule type" value="Genomic_DNA"/>
</dbReference>
<gene>
    <name evidence="3" type="ORF">Zmor_008058</name>
</gene>
<dbReference type="GO" id="GO:0003924">
    <property type="term" value="F:GTPase activity"/>
    <property type="evidence" value="ECO:0007669"/>
    <property type="project" value="InterPro"/>
</dbReference>
<dbReference type="GO" id="GO:0003006">
    <property type="term" value="P:developmental process involved in reproduction"/>
    <property type="evidence" value="ECO:0007669"/>
    <property type="project" value="UniProtKB-ARBA"/>
</dbReference>
<dbReference type="InterPro" id="IPR027417">
    <property type="entry name" value="P-loop_NTPase"/>
</dbReference>
<dbReference type="InterPro" id="IPR003578">
    <property type="entry name" value="Small_GTPase_Rho"/>
</dbReference>
<dbReference type="PROSITE" id="PS51420">
    <property type="entry name" value="RHO"/>
    <property type="match status" value="1"/>
</dbReference>
<dbReference type="PRINTS" id="PR00449">
    <property type="entry name" value="RASTRNSFRMNG"/>
</dbReference>
<dbReference type="Gene3D" id="3.40.50.300">
    <property type="entry name" value="P-loop containing nucleotide triphosphate hydrolases"/>
    <property type="match status" value="1"/>
</dbReference>
<dbReference type="GO" id="GO:0001667">
    <property type="term" value="P:ameboidal-type cell migration"/>
    <property type="evidence" value="ECO:0007669"/>
    <property type="project" value="UniProtKB-ARBA"/>
</dbReference>
<evidence type="ECO:0000313" key="4">
    <source>
        <dbReference type="Proteomes" id="UP001168821"/>
    </source>
</evidence>
<dbReference type="GO" id="GO:0035006">
    <property type="term" value="P:melanization defense response"/>
    <property type="evidence" value="ECO:0007669"/>
    <property type="project" value="UniProtKB-ARBA"/>
</dbReference>
<keyword evidence="2" id="KW-0342">GTP-binding</keyword>
<dbReference type="Proteomes" id="UP001168821">
    <property type="component" value="Unassembled WGS sequence"/>
</dbReference>
<dbReference type="PROSITE" id="PS51421">
    <property type="entry name" value="RAS"/>
    <property type="match status" value="1"/>
</dbReference>
<evidence type="ECO:0000256" key="2">
    <source>
        <dbReference type="ARBA" id="ARBA00023134"/>
    </source>
</evidence>
<accession>A0AA38J1Q9</accession>
<dbReference type="GO" id="GO:0005525">
    <property type="term" value="F:GTP binding"/>
    <property type="evidence" value="ECO:0007669"/>
    <property type="project" value="UniProtKB-KW"/>
</dbReference>
<reference evidence="3" key="1">
    <citation type="journal article" date="2023" name="G3 (Bethesda)">
        <title>Whole genome assemblies of Zophobas morio and Tenebrio molitor.</title>
        <authorList>
            <person name="Kaur S."/>
            <person name="Stinson S.A."/>
            <person name="diCenzo G.C."/>
        </authorList>
    </citation>
    <scope>NUCLEOTIDE SEQUENCE</scope>
    <source>
        <strain evidence="3">QUZm001</strain>
    </source>
</reference>
<dbReference type="PANTHER" id="PTHR24072">
    <property type="entry name" value="RHO FAMILY GTPASE"/>
    <property type="match status" value="1"/>
</dbReference>
<proteinExistence type="predicted"/>
<dbReference type="InterPro" id="IPR001806">
    <property type="entry name" value="Small_GTPase"/>
</dbReference>